<dbReference type="FunFam" id="3.40.50.720:FF:000084">
    <property type="entry name" value="Short-chain dehydrogenase reductase"/>
    <property type="match status" value="1"/>
</dbReference>
<name>A0A177SNZ0_PSEPU</name>
<gene>
    <name evidence="4" type="primary">benD</name>
    <name evidence="4" type="ORF">AYO28_17895</name>
</gene>
<dbReference type="GO" id="GO:0016616">
    <property type="term" value="F:oxidoreductase activity, acting on the CH-OH group of donors, NAD or NADP as acceptor"/>
    <property type="evidence" value="ECO:0007669"/>
    <property type="project" value="TreeGrafter"/>
</dbReference>
<protein>
    <submittedName>
        <fullName evidence="4">1,6-dihydroxycyclohexa-2,4-diene-1-carboxylate dehydrogenase</fullName>
    </submittedName>
</protein>
<dbReference type="GO" id="GO:0030497">
    <property type="term" value="P:fatty acid elongation"/>
    <property type="evidence" value="ECO:0007669"/>
    <property type="project" value="TreeGrafter"/>
</dbReference>
<organism evidence="4 5">
    <name type="scientific">Pseudomonas putida</name>
    <name type="common">Arthrobacter siderocapsulatus</name>
    <dbReference type="NCBI Taxonomy" id="303"/>
    <lineage>
        <taxon>Bacteria</taxon>
        <taxon>Pseudomonadati</taxon>
        <taxon>Pseudomonadota</taxon>
        <taxon>Gammaproteobacteria</taxon>
        <taxon>Pseudomonadales</taxon>
        <taxon>Pseudomonadaceae</taxon>
        <taxon>Pseudomonas</taxon>
    </lineage>
</organism>
<dbReference type="PANTHER" id="PTHR42760">
    <property type="entry name" value="SHORT-CHAIN DEHYDROGENASES/REDUCTASES FAMILY MEMBER"/>
    <property type="match status" value="1"/>
</dbReference>
<dbReference type="SUPFAM" id="SSF51735">
    <property type="entry name" value="NAD(P)-binding Rossmann-fold domains"/>
    <property type="match status" value="1"/>
</dbReference>
<dbReference type="InterPro" id="IPR036291">
    <property type="entry name" value="NAD(P)-bd_dom_sf"/>
</dbReference>
<evidence type="ECO:0000256" key="2">
    <source>
        <dbReference type="RuleBase" id="RU000363"/>
    </source>
</evidence>
<proteinExistence type="inferred from homology"/>
<dbReference type="PROSITE" id="PS00061">
    <property type="entry name" value="ADH_SHORT"/>
    <property type="match status" value="1"/>
</dbReference>
<dbReference type="CDD" id="cd08937">
    <property type="entry name" value="DHB_DH-like_SDR_c"/>
    <property type="match status" value="1"/>
</dbReference>
<comment type="caution">
    <text evidence="4">The sequence shown here is derived from an EMBL/GenBank/DDBJ whole genome shotgun (WGS) entry which is preliminary data.</text>
</comment>
<dbReference type="PRINTS" id="PR00080">
    <property type="entry name" value="SDRFAMILY"/>
</dbReference>
<accession>A0A177SNZ0</accession>
<dbReference type="Gene3D" id="3.40.50.720">
    <property type="entry name" value="NAD(P)-binding Rossmann-like Domain"/>
    <property type="match status" value="1"/>
</dbReference>
<sequence>MNRFDDKIALVTGAAQGIGRRVVERLLAEGARVIAVDRSELVFELEQGETLLALTADLEHYADCQRVMAAAVERFGRLDVLVNNVGGTIWAKPFEHYQAHEIEAEVRRSLFPTLWCCHAALPYMLEQGRGAIVNVSSIATRGVNRVPYGAAKGGVNALTACLAFENAGRGIRVNATAPGGTEAPPRRIPRNAAQQSEQEQGWYRQIVDQTIDSSLMKRYGTLDEQVGAILFLASDEASYITGTILPVGGGDLG</sequence>
<dbReference type="InterPro" id="IPR047686">
    <property type="entry name" value="BenD"/>
</dbReference>
<dbReference type="PANTHER" id="PTHR42760:SF123">
    <property type="entry name" value="OXIDOREDUCTASE"/>
    <property type="match status" value="1"/>
</dbReference>
<comment type="similarity">
    <text evidence="1 2">Belongs to the short-chain dehydrogenases/reductases (SDR) family.</text>
</comment>
<reference evidence="4 5" key="1">
    <citation type="submission" date="2016-03" db="EMBL/GenBank/DDBJ databases">
        <title>Draft Genome Assembly of Pseudomonas putida strain CBF10-2.</title>
        <authorList>
            <person name="Iyer R.S."/>
            <person name="Damania A."/>
        </authorList>
    </citation>
    <scope>NUCLEOTIDE SEQUENCE [LARGE SCALE GENOMIC DNA]</scope>
    <source>
        <strain evidence="4 5">CBF10-2</strain>
    </source>
</reference>
<feature type="region of interest" description="Disordered" evidence="3">
    <location>
        <begin position="174"/>
        <end position="200"/>
    </location>
</feature>
<dbReference type="InterPro" id="IPR020904">
    <property type="entry name" value="Sc_DH/Rdtase_CS"/>
</dbReference>
<dbReference type="PRINTS" id="PR00081">
    <property type="entry name" value="GDHRDH"/>
</dbReference>
<dbReference type="NCBIfam" id="NF040811">
    <property type="entry name" value="BenD"/>
    <property type="match status" value="1"/>
</dbReference>
<evidence type="ECO:0000313" key="4">
    <source>
        <dbReference type="EMBL" id="OAI92664.1"/>
    </source>
</evidence>
<evidence type="ECO:0000256" key="1">
    <source>
        <dbReference type="ARBA" id="ARBA00006484"/>
    </source>
</evidence>
<evidence type="ECO:0000313" key="5">
    <source>
        <dbReference type="Proteomes" id="UP000077752"/>
    </source>
</evidence>
<dbReference type="EMBL" id="LUCV01000017">
    <property type="protein sequence ID" value="OAI92664.1"/>
    <property type="molecule type" value="Genomic_DNA"/>
</dbReference>
<dbReference type="InterPro" id="IPR002347">
    <property type="entry name" value="SDR_fam"/>
</dbReference>
<evidence type="ECO:0000256" key="3">
    <source>
        <dbReference type="SAM" id="MobiDB-lite"/>
    </source>
</evidence>
<dbReference type="Proteomes" id="UP000077752">
    <property type="component" value="Unassembled WGS sequence"/>
</dbReference>
<dbReference type="RefSeq" id="WP_009404676.1">
    <property type="nucleotide sequence ID" value="NZ_LUCV01000017.1"/>
</dbReference>
<dbReference type="AlphaFoldDB" id="A0A177SNZ0"/>
<dbReference type="Pfam" id="PF00106">
    <property type="entry name" value="adh_short"/>
    <property type="match status" value="1"/>
</dbReference>
<dbReference type="NCBIfam" id="NF009463">
    <property type="entry name" value="PRK12823.1"/>
    <property type="match status" value="1"/>
</dbReference>